<feature type="domain" description="Dynamin-type G" evidence="1">
    <location>
        <begin position="38"/>
        <end position="186"/>
    </location>
</feature>
<organism evidence="2 3">
    <name type="scientific">Vitis vinifera</name>
    <name type="common">Grape</name>
    <dbReference type="NCBI Taxonomy" id="29760"/>
    <lineage>
        <taxon>Eukaryota</taxon>
        <taxon>Viridiplantae</taxon>
        <taxon>Streptophyta</taxon>
        <taxon>Embryophyta</taxon>
        <taxon>Tracheophyta</taxon>
        <taxon>Spermatophyta</taxon>
        <taxon>Magnoliopsida</taxon>
        <taxon>eudicotyledons</taxon>
        <taxon>Gunneridae</taxon>
        <taxon>Pentapetalae</taxon>
        <taxon>rosids</taxon>
        <taxon>Vitales</taxon>
        <taxon>Vitaceae</taxon>
        <taxon>Viteae</taxon>
        <taxon>Vitis</taxon>
    </lineage>
</organism>
<evidence type="ECO:0000259" key="1">
    <source>
        <dbReference type="PROSITE" id="PS51718"/>
    </source>
</evidence>
<dbReference type="GO" id="GO:0003924">
    <property type="term" value="F:GTPase activity"/>
    <property type="evidence" value="ECO:0007669"/>
    <property type="project" value="InterPro"/>
</dbReference>
<dbReference type="PRINTS" id="PR00195">
    <property type="entry name" value="DYNAMIN"/>
</dbReference>
<dbReference type="EMBL" id="QGNW01001603">
    <property type="protein sequence ID" value="RVW35458.1"/>
    <property type="molecule type" value="Genomic_DNA"/>
</dbReference>
<dbReference type="PANTHER" id="PTHR11566:SF21">
    <property type="entry name" value="DYNAMIN RELATED PROTEIN 1, ISOFORM A"/>
    <property type="match status" value="1"/>
</dbReference>
<dbReference type="InterPro" id="IPR001401">
    <property type="entry name" value="Dynamin_GTPase"/>
</dbReference>
<sequence>MANETISSTPSAVPLSHSVIPIVNRLQSVFAWLSCRSMIELPQVAFVGCQGSGKSSIIEAMVGRDFLLRGKDVCTRRPLVLQLLQTKQKPDGSDEEYGEFLHLPGKKFFDFLEIHREIQEIASSKSWKLNVLKYEKWDGLGFFVLMEYKLVENCVSGISKDATFVVVKLIICLKAICMIRVNKAGL</sequence>
<dbReference type="InterPro" id="IPR022812">
    <property type="entry name" value="Dynamin"/>
</dbReference>
<dbReference type="InterPro" id="IPR030381">
    <property type="entry name" value="G_DYNAMIN_dom"/>
</dbReference>
<evidence type="ECO:0000313" key="3">
    <source>
        <dbReference type="Proteomes" id="UP000288805"/>
    </source>
</evidence>
<accession>A0A438DJ49</accession>
<dbReference type="SUPFAM" id="SSF52540">
    <property type="entry name" value="P-loop containing nucleoside triphosphate hydrolases"/>
    <property type="match status" value="1"/>
</dbReference>
<evidence type="ECO:0000313" key="2">
    <source>
        <dbReference type="EMBL" id="RVW35458.1"/>
    </source>
</evidence>
<gene>
    <name evidence="2" type="primary">DRP3A_3</name>
    <name evidence="2" type="ORF">CK203_097217</name>
</gene>
<dbReference type="AlphaFoldDB" id="A0A438DJ49"/>
<dbReference type="Proteomes" id="UP000288805">
    <property type="component" value="Unassembled WGS sequence"/>
</dbReference>
<dbReference type="InterPro" id="IPR045063">
    <property type="entry name" value="Dynamin_N"/>
</dbReference>
<dbReference type="PROSITE" id="PS51718">
    <property type="entry name" value="G_DYNAMIN_2"/>
    <property type="match status" value="1"/>
</dbReference>
<dbReference type="GO" id="GO:0005525">
    <property type="term" value="F:GTP binding"/>
    <property type="evidence" value="ECO:0007669"/>
    <property type="project" value="InterPro"/>
</dbReference>
<dbReference type="GO" id="GO:0005737">
    <property type="term" value="C:cytoplasm"/>
    <property type="evidence" value="ECO:0007669"/>
    <property type="project" value="UniProtKB-ARBA"/>
</dbReference>
<dbReference type="PANTHER" id="PTHR11566">
    <property type="entry name" value="DYNAMIN"/>
    <property type="match status" value="1"/>
</dbReference>
<proteinExistence type="predicted"/>
<dbReference type="InterPro" id="IPR027417">
    <property type="entry name" value="P-loop_NTPase"/>
</dbReference>
<protein>
    <submittedName>
        <fullName evidence="2">Dynamin-related protein 3A</fullName>
    </submittedName>
</protein>
<dbReference type="Gene3D" id="3.40.50.300">
    <property type="entry name" value="P-loop containing nucleotide triphosphate hydrolases"/>
    <property type="match status" value="1"/>
</dbReference>
<reference evidence="2 3" key="1">
    <citation type="journal article" date="2018" name="PLoS Genet.">
        <title>Population sequencing reveals clonal diversity and ancestral inbreeding in the grapevine cultivar Chardonnay.</title>
        <authorList>
            <person name="Roach M.J."/>
            <person name="Johnson D.L."/>
            <person name="Bohlmann J."/>
            <person name="van Vuuren H.J."/>
            <person name="Jones S.J."/>
            <person name="Pretorius I.S."/>
            <person name="Schmidt S.A."/>
            <person name="Borneman A.R."/>
        </authorList>
    </citation>
    <scope>NUCLEOTIDE SEQUENCE [LARGE SCALE GENOMIC DNA]</scope>
    <source>
        <strain evidence="3">cv. Chardonnay</strain>
        <tissue evidence="2">Leaf</tissue>
    </source>
</reference>
<comment type="caution">
    <text evidence="2">The sequence shown here is derived from an EMBL/GenBank/DDBJ whole genome shotgun (WGS) entry which is preliminary data.</text>
</comment>
<dbReference type="SMART" id="SM00053">
    <property type="entry name" value="DYNc"/>
    <property type="match status" value="1"/>
</dbReference>
<dbReference type="Pfam" id="PF00350">
    <property type="entry name" value="Dynamin_N"/>
    <property type="match status" value="1"/>
</dbReference>
<name>A0A438DJ49_VITVI</name>